<feature type="chain" id="PRO_5044331598" evidence="1">
    <location>
        <begin position="17"/>
        <end position="205"/>
    </location>
</feature>
<evidence type="ECO:0000313" key="2">
    <source>
        <dbReference type="EMBL" id="KAL1514497.1"/>
    </source>
</evidence>
<reference evidence="2 3" key="1">
    <citation type="journal article" date="2024" name="Science">
        <title>Giant polyketide synthase enzymes in the biosynthesis of giant marine polyether toxins.</title>
        <authorList>
            <person name="Fallon T.R."/>
            <person name="Shende V.V."/>
            <person name="Wierzbicki I.H."/>
            <person name="Pendleton A.L."/>
            <person name="Watervoot N.F."/>
            <person name="Auber R.P."/>
            <person name="Gonzalez D.J."/>
            <person name="Wisecaver J.H."/>
            <person name="Moore B.S."/>
        </authorList>
    </citation>
    <scope>NUCLEOTIDE SEQUENCE [LARGE SCALE GENOMIC DNA]</scope>
    <source>
        <strain evidence="2 3">12B1</strain>
    </source>
</reference>
<evidence type="ECO:0000313" key="3">
    <source>
        <dbReference type="Proteomes" id="UP001515480"/>
    </source>
</evidence>
<dbReference type="Proteomes" id="UP001515480">
    <property type="component" value="Unassembled WGS sequence"/>
</dbReference>
<organism evidence="2 3">
    <name type="scientific">Prymnesium parvum</name>
    <name type="common">Toxic golden alga</name>
    <dbReference type="NCBI Taxonomy" id="97485"/>
    <lineage>
        <taxon>Eukaryota</taxon>
        <taxon>Haptista</taxon>
        <taxon>Haptophyta</taxon>
        <taxon>Prymnesiophyceae</taxon>
        <taxon>Prymnesiales</taxon>
        <taxon>Prymnesiaceae</taxon>
        <taxon>Prymnesium</taxon>
    </lineage>
</organism>
<name>A0AB34J596_PRYPA</name>
<dbReference type="AlphaFoldDB" id="A0AB34J596"/>
<sequence length="205" mass="23014">MRQWGFLLLAPSQALSATRPPITRGDEVRVIADVQLAGGRAAKGLYGRVVEDLREDDGESWGACCELAWGQPPLTVHLRGEGPLGYFELDELTLVHRDLRALEAFEESERRRWRQVYGEEWVARRQELLEGDRVEVTRDVRVKGVESARGMRGTVVDVWSDCETDAACCCNELTTAPVTVQLEANDETPLVGYFHEDELVRVGSE</sequence>
<accession>A0AB34J596</accession>
<keyword evidence="3" id="KW-1185">Reference proteome</keyword>
<proteinExistence type="predicted"/>
<keyword evidence="1" id="KW-0732">Signal</keyword>
<gene>
    <name evidence="2" type="ORF">AB1Y20_003596</name>
</gene>
<protein>
    <submittedName>
        <fullName evidence="2">Uncharacterized protein</fullName>
    </submittedName>
</protein>
<evidence type="ECO:0000256" key="1">
    <source>
        <dbReference type="SAM" id="SignalP"/>
    </source>
</evidence>
<comment type="caution">
    <text evidence="2">The sequence shown here is derived from an EMBL/GenBank/DDBJ whole genome shotgun (WGS) entry which is preliminary data.</text>
</comment>
<feature type="signal peptide" evidence="1">
    <location>
        <begin position="1"/>
        <end position="16"/>
    </location>
</feature>
<dbReference type="EMBL" id="JBGBPQ010000012">
    <property type="protein sequence ID" value="KAL1514497.1"/>
    <property type="molecule type" value="Genomic_DNA"/>
</dbReference>